<feature type="transmembrane region" description="Helical" evidence="7">
    <location>
        <begin position="298"/>
        <end position="317"/>
    </location>
</feature>
<dbReference type="GO" id="GO:0005886">
    <property type="term" value="C:plasma membrane"/>
    <property type="evidence" value="ECO:0007669"/>
    <property type="project" value="UniProtKB-SubCell"/>
</dbReference>
<feature type="transmembrane region" description="Helical" evidence="7">
    <location>
        <begin position="63"/>
        <end position="86"/>
    </location>
</feature>
<dbReference type="Proteomes" id="UP000218263">
    <property type="component" value="Chromosome"/>
</dbReference>
<dbReference type="NCBIfam" id="NF037982">
    <property type="entry name" value="Nramp_1"/>
    <property type="match status" value="1"/>
</dbReference>
<dbReference type="GO" id="GO:0015086">
    <property type="term" value="F:cadmium ion transmembrane transporter activity"/>
    <property type="evidence" value="ECO:0007669"/>
    <property type="project" value="TreeGrafter"/>
</dbReference>
<feature type="transmembrane region" description="Helical" evidence="7">
    <location>
        <begin position="414"/>
        <end position="432"/>
    </location>
</feature>
<dbReference type="NCBIfam" id="TIGR01197">
    <property type="entry name" value="nramp"/>
    <property type="match status" value="1"/>
</dbReference>
<dbReference type="InterPro" id="IPR006016">
    <property type="entry name" value="UspA"/>
</dbReference>
<keyword evidence="7" id="KW-1003">Cell membrane</keyword>
<dbReference type="PANTHER" id="PTHR11706:SF33">
    <property type="entry name" value="NATURAL RESISTANCE-ASSOCIATED MACROPHAGE PROTEIN 2"/>
    <property type="match status" value="1"/>
</dbReference>
<dbReference type="GO" id="GO:0005384">
    <property type="term" value="F:manganese ion transmembrane transporter activity"/>
    <property type="evidence" value="ECO:0007669"/>
    <property type="project" value="TreeGrafter"/>
</dbReference>
<feature type="transmembrane region" description="Helical" evidence="7">
    <location>
        <begin position="373"/>
        <end position="394"/>
    </location>
</feature>
<keyword evidence="2 7" id="KW-0813">Transport</keyword>
<dbReference type="RefSeq" id="WP_096351660.1">
    <property type="nucleotide sequence ID" value="NZ_AP017313.1"/>
</dbReference>
<feature type="transmembrane region" description="Helical" evidence="7">
    <location>
        <begin position="252"/>
        <end position="278"/>
    </location>
</feature>
<keyword evidence="7" id="KW-0406">Ion transport</keyword>
<sequence>MKNTNTPNKSLGNVHSSIGTENKLGWRRLLAFIGPAYLVSVGYMDPGNWATDIAGGSAFGYKLIWVLFTSNLIALLLQSLSARLGIVRGLDLAQASKNAYPRFINFCLYILAQIAIIACDLAEVIGMAIGLQLLFHLPLIWGVSLTLTDTVLMLFLMNKGMRKLEVFIMSMIFIMGMSFLIEMFIVRPDVLEVAKGFIPNNLFKGDAISQNMLYIAIGIIGATVMPHNLYLHSSLVQTRQIVRTHEGIKSAIKFNLFDTVIALNLAFIVNAAILILAAGAFFSNGYFKVAEIQDAYKLLAHIFGPLAPTLFAIALIASGQSSTITGTLAGQIILEGHINLRIEPWLRRLLTRFLAIVPAVLTILYFGDSGLGSLIILSQVVLSLQLGFAVIPLIHFTSNRKRMGKFAISLKVKIVAWLSAALIVALNAKLVFDQLLDWIKQYPAAHFWIYVLVIPLIAAIAVLLLYVFLRPLLFKHHDLPARVPHGLASTIHEIKPITYKHIGVSIDFSKNDRDCIRHAIMQGGKEARYTLIHVVETAGARYYGTEVMDHETQSDVNNLEKYAEAIVKLGYKANAHMGFGRAATAIAQIVAEEKIDFLVMGSHGHKVLKDLIFGTTVDSVRHKVHVPVLVVKPQPSR</sequence>
<evidence type="ECO:0000256" key="4">
    <source>
        <dbReference type="ARBA" id="ARBA00022847"/>
    </source>
</evidence>
<dbReference type="GO" id="GO:0034755">
    <property type="term" value="P:iron ion transmembrane transport"/>
    <property type="evidence" value="ECO:0007669"/>
    <property type="project" value="TreeGrafter"/>
</dbReference>
<evidence type="ECO:0000256" key="3">
    <source>
        <dbReference type="ARBA" id="ARBA00022692"/>
    </source>
</evidence>
<feature type="transmembrane region" description="Helical" evidence="7">
    <location>
        <begin position="164"/>
        <end position="186"/>
    </location>
</feature>
<gene>
    <name evidence="8" type="primary">mntH_1</name>
    <name evidence="7" type="synonym">mntH</name>
    <name evidence="8" type="ORF">MgSA37_02086</name>
</gene>
<dbReference type="GO" id="GO:0046872">
    <property type="term" value="F:metal ion binding"/>
    <property type="evidence" value="ECO:0007669"/>
    <property type="project" value="UniProtKB-UniRule"/>
</dbReference>
<keyword evidence="4 7" id="KW-0769">Symport</keyword>
<dbReference type="CDD" id="cd00293">
    <property type="entry name" value="USP-like"/>
    <property type="match status" value="1"/>
</dbReference>
<dbReference type="HAMAP" id="MF_00221">
    <property type="entry name" value="NRAMP"/>
    <property type="match status" value="1"/>
</dbReference>
<feature type="transmembrane region" description="Helical" evidence="7">
    <location>
        <begin position="447"/>
        <end position="469"/>
    </location>
</feature>
<evidence type="ECO:0000256" key="6">
    <source>
        <dbReference type="ARBA" id="ARBA00023136"/>
    </source>
</evidence>
<feature type="transmembrane region" description="Helical" evidence="7">
    <location>
        <begin position="212"/>
        <end position="231"/>
    </location>
</feature>
<evidence type="ECO:0000256" key="1">
    <source>
        <dbReference type="ARBA" id="ARBA00004141"/>
    </source>
</evidence>
<dbReference type="OrthoDB" id="9787548at2"/>
<dbReference type="PANTHER" id="PTHR11706">
    <property type="entry name" value="SOLUTE CARRIER PROTEIN FAMILY 11 MEMBER"/>
    <property type="match status" value="1"/>
</dbReference>
<dbReference type="Pfam" id="PF00582">
    <property type="entry name" value="Usp"/>
    <property type="match status" value="1"/>
</dbReference>
<comment type="caution">
    <text evidence="7">Lacks conserved residue(s) required for the propagation of feature annotation.</text>
</comment>
<dbReference type="SUPFAM" id="SSF52402">
    <property type="entry name" value="Adenine nucleotide alpha hydrolases-like"/>
    <property type="match status" value="1"/>
</dbReference>
<protein>
    <recommendedName>
        <fullName evidence="7">Divalent metal cation transporter MntH</fullName>
    </recommendedName>
</protein>
<accession>A0A0X8X1H3</accession>
<keyword evidence="6 7" id="KW-0472">Membrane</keyword>
<proteinExistence type="inferred from homology"/>
<dbReference type="EMBL" id="AP017313">
    <property type="protein sequence ID" value="BAU53915.1"/>
    <property type="molecule type" value="Genomic_DNA"/>
</dbReference>
<evidence type="ECO:0000256" key="2">
    <source>
        <dbReference type="ARBA" id="ARBA00022448"/>
    </source>
</evidence>
<dbReference type="KEGG" id="mgot:MgSA37_02086"/>
<organism evidence="8 9">
    <name type="scientific">Mucilaginibacter gotjawali</name>
    <dbReference type="NCBI Taxonomy" id="1550579"/>
    <lineage>
        <taxon>Bacteria</taxon>
        <taxon>Pseudomonadati</taxon>
        <taxon>Bacteroidota</taxon>
        <taxon>Sphingobacteriia</taxon>
        <taxon>Sphingobacteriales</taxon>
        <taxon>Sphingobacteriaceae</taxon>
        <taxon>Mucilaginibacter</taxon>
    </lineage>
</organism>
<feature type="transmembrane region" description="Helical" evidence="7">
    <location>
        <begin position="135"/>
        <end position="157"/>
    </location>
</feature>
<evidence type="ECO:0000256" key="5">
    <source>
        <dbReference type="ARBA" id="ARBA00022989"/>
    </source>
</evidence>
<keyword evidence="9" id="KW-1185">Reference proteome</keyword>
<comment type="subcellular location">
    <subcellularLocation>
        <location evidence="7">Cell membrane</location>
        <topology evidence="7">Multi-pass membrane protein</topology>
    </subcellularLocation>
    <subcellularLocation>
        <location evidence="1">Membrane</location>
        <topology evidence="1">Multi-pass membrane protein</topology>
    </subcellularLocation>
</comment>
<evidence type="ECO:0000313" key="8">
    <source>
        <dbReference type="EMBL" id="BAU53915.1"/>
    </source>
</evidence>
<feature type="transmembrane region" description="Helical" evidence="7">
    <location>
        <begin position="349"/>
        <end position="367"/>
    </location>
</feature>
<evidence type="ECO:0000256" key="7">
    <source>
        <dbReference type="HAMAP-Rule" id="MF_00221"/>
    </source>
</evidence>
<keyword evidence="5 7" id="KW-1133">Transmembrane helix</keyword>
<feature type="transmembrane region" description="Helical" evidence="7">
    <location>
        <begin position="106"/>
        <end position="129"/>
    </location>
</feature>
<dbReference type="InterPro" id="IPR014729">
    <property type="entry name" value="Rossmann-like_a/b/a_fold"/>
</dbReference>
<dbReference type="AlphaFoldDB" id="A0A0X8X1H3"/>
<dbReference type="NCBIfam" id="NF001923">
    <property type="entry name" value="PRK00701.1"/>
    <property type="match status" value="1"/>
</dbReference>
<feature type="transmembrane region" description="Helical" evidence="7">
    <location>
        <begin position="25"/>
        <end position="43"/>
    </location>
</feature>
<dbReference type="PRINTS" id="PR00447">
    <property type="entry name" value="NATRESASSCMP"/>
</dbReference>
<comment type="similarity">
    <text evidence="7">Belongs to the NRAMP family.</text>
</comment>
<evidence type="ECO:0000313" key="9">
    <source>
        <dbReference type="Proteomes" id="UP000218263"/>
    </source>
</evidence>
<name>A0A0X8X1H3_9SPHI</name>
<dbReference type="Gene3D" id="3.40.50.620">
    <property type="entry name" value="HUPs"/>
    <property type="match status" value="1"/>
</dbReference>
<comment type="function">
    <text evidence="7">H(+)-stimulated, divalent metal cation uptake system.</text>
</comment>
<reference evidence="8 9" key="1">
    <citation type="submission" date="2015-12" db="EMBL/GenBank/DDBJ databases">
        <title>Genome sequence of Mucilaginibacter gotjawali.</title>
        <authorList>
            <person name="Lee J.S."/>
            <person name="Lee K.C."/>
            <person name="Kim K.K."/>
            <person name="Lee B.W."/>
        </authorList>
    </citation>
    <scope>NUCLEOTIDE SEQUENCE [LARGE SCALE GENOMIC DNA]</scope>
    <source>
        <strain evidence="8 9">SA3-7</strain>
    </source>
</reference>
<dbReference type="GO" id="GO:0015293">
    <property type="term" value="F:symporter activity"/>
    <property type="evidence" value="ECO:0007669"/>
    <property type="project" value="UniProtKB-UniRule"/>
</dbReference>
<keyword evidence="3 7" id="KW-0812">Transmembrane</keyword>
<dbReference type="Pfam" id="PF01566">
    <property type="entry name" value="Nramp"/>
    <property type="match status" value="1"/>
</dbReference>
<dbReference type="InterPro" id="IPR001046">
    <property type="entry name" value="NRAMP_fam"/>
</dbReference>